<dbReference type="HOGENOM" id="CLU_2315064_0_0_7"/>
<evidence type="ECO:0000313" key="2">
    <source>
        <dbReference type="Proteomes" id="UP000019141"/>
    </source>
</evidence>
<organism evidence="1 2">
    <name type="scientific">Entotheonella factor</name>
    <dbReference type="NCBI Taxonomy" id="1429438"/>
    <lineage>
        <taxon>Bacteria</taxon>
        <taxon>Pseudomonadati</taxon>
        <taxon>Nitrospinota/Tectimicrobiota group</taxon>
        <taxon>Candidatus Tectimicrobiota</taxon>
        <taxon>Candidatus Entotheonellia</taxon>
        <taxon>Candidatus Entotheonellales</taxon>
        <taxon>Candidatus Entotheonellaceae</taxon>
        <taxon>Candidatus Entotheonella</taxon>
    </lineage>
</organism>
<reference evidence="1 2" key="1">
    <citation type="journal article" date="2014" name="Nature">
        <title>An environmental bacterial taxon with a large and distinct metabolic repertoire.</title>
        <authorList>
            <person name="Wilson M.C."/>
            <person name="Mori T."/>
            <person name="Ruckert C."/>
            <person name="Uria A.R."/>
            <person name="Helf M.J."/>
            <person name="Takada K."/>
            <person name="Gernert C."/>
            <person name="Steffens U.A."/>
            <person name="Heycke N."/>
            <person name="Schmitt S."/>
            <person name="Rinke C."/>
            <person name="Helfrich E.J."/>
            <person name="Brachmann A.O."/>
            <person name="Gurgui C."/>
            <person name="Wakimoto T."/>
            <person name="Kracht M."/>
            <person name="Crusemann M."/>
            <person name="Hentschel U."/>
            <person name="Abe I."/>
            <person name="Matsunaga S."/>
            <person name="Kalinowski J."/>
            <person name="Takeyama H."/>
            <person name="Piel J."/>
        </authorList>
    </citation>
    <scope>NUCLEOTIDE SEQUENCE [LARGE SCALE GENOMIC DNA]</scope>
    <source>
        <strain evidence="2">TSY1</strain>
    </source>
</reference>
<dbReference type="AlphaFoldDB" id="W4LYI9"/>
<protein>
    <submittedName>
        <fullName evidence="1">Uncharacterized protein</fullName>
    </submittedName>
</protein>
<evidence type="ECO:0000313" key="1">
    <source>
        <dbReference type="EMBL" id="ETX02968.1"/>
    </source>
</evidence>
<keyword evidence="2" id="KW-1185">Reference proteome</keyword>
<sequence length="99" mass="11296">MPGVKGSFTEQNVTFQYGEIDLGTNRGIRINDSAGRHSQEYKLSPNPHNDPWYNKHQTAFYNQAAHSIATLYFGGNSRLFPRYGKTINVNNIEYTLEAR</sequence>
<gene>
    <name evidence="1" type="ORF">ETSY1_01680</name>
</gene>
<proteinExistence type="predicted"/>
<name>W4LYI9_ENTF1</name>
<dbReference type="EMBL" id="AZHW01000091">
    <property type="protein sequence ID" value="ETX02968.1"/>
    <property type="molecule type" value="Genomic_DNA"/>
</dbReference>
<dbReference type="Proteomes" id="UP000019141">
    <property type="component" value="Unassembled WGS sequence"/>
</dbReference>
<accession>W4LYI9</accession>
<comment type="caution">
    <text evidence="1">The sequence shown here is derived from an EMBL/GenBank/DDBJ whole genome shotgun (WGS) entry which is preliminary data.</text>
</comment>